<evidence type="ECO:0000259" key="3">
    <source>
        <dbReference type="Pfam" id="PF24573"/>
    </source>
</evidence>
<dbReference type="Pfam" id="PF25757">
    <property type="entry name" value="TPR_DNAAF5"/>
    <property type="match status" value="1"/>
</dbReference>
<dbReference type="PANTHER" id="PTHR16216">
    <property type="entry name" value="DYNEIN ASSEMBLY FACTOR 5, AXONEMAL"/>
    <property type="match status" value="1"/>
</dbReference>
<feature type="domain" description="Dynein axonemal assembly factor 5 TPR repeats" evidence="4">
    <location>
        <begin position="2"/>
        <end position="193"/>
    </location>
</feature>
<dbReference type="Pfam" id="PF13513">
    <property type="entry name" value="HEAT_EZ"/>
    <property type="match status" value="1"/>
</dbReference>
<dbReference type="InterPro" id="IPR057978">
    <property type="entry name" value="TPR_DAAF5"/>
</dbReference>
<dbReference type="PROSITE" id="PS50077">
    <property type="entry name" value="HEAT_REPEAT"/>
    <property type="match status" value="1"/>
</dbReference>
<proteinExistence type="predicted"/>
<dbReference type="SUPFAM" id="SSF48371">
    <property type="entry name" value="ARM repeat"/>
    <property type="match status" value="1"/>
</dbReference>
<dbReference type="InterPro" id="IPR021133">
    <property type="entry name" value="HEAT_type_2"/>
</dbReference>
<dbReference type="PANTHER" id="PTHR16216:SF2">
    <property type="entry name" value="DYNEIN AXONEMAL ASSEMBLY FACTOR 5"/>
    <property type="match status" value="1"/>
</dbReference>
<name>A0ABN9PLJ3_9DINO</name>
<evidence type="ECO:0000256" key="1">
    <source>
        <dbReference type="PROSITE-ProRule" id="PRU00103"/>
    </source>
</evidence>
<gene>
    <name evidence="5" type="ORF">PCOR1329_LOCUS3085</name>
</gene>
<dbReference type="Pfam" id="PF24573">
    <property type="entry name" value="HEAT_DAAF5"/>
    <property type="match status" value="1"/>
</dbReference>
<dbReference type="EMBL" id="CAUYUJ010000781">
    <property type="protein sequence ID" value="CAK0792525.1"/>
    <property type="molecule type" value="Genomic_DNA"/>
</dbReference>
<sequence length="866" mass="94286">MFGDQTEKCREVAMAMSSQYVDLVPVADLENVLPLLLAAVRGRLWTIPFPEQCEELRLEALKLLNHLFDVCEGRLNPFASDVLDVLSKALTDSCPDTKKECCEITKKLSTHFDAERVSRAGGPLVGALLANLKHQQWKVRRATLDSLGALLSLEAPMLDHMEDVLPHLNALLNDRTAAVRQCLGEVVERWLLKGLRFKEPLVATFGDDDGPVGFDKFEPRLLLLLLNVAADEDTSQVAPVALGAIEKVAVVKQEVRQKRYEASKVKAEKAAEARAQLAAAKGEDPPPLPAEAPGVLPQPELAPEFDYTPMLSLIPEPFASGRTPSQLTTTYVQIHLRSIMPQVLGNITQWTSDLRTASARLLRVILVIANKQVAPFLDQVLVHLYKASADTETSVSRAALQCAEMAGAFVEVGLVLALVAKHLGLRAGGGAEGGQGRGQGVEELWPEARTGRQVTRTVQDAGVSVKNFTATTVENKRQVFAVLAYLLRPLAPPAAAEGGEPRGVLRPADVRTTASFLEEGGQSDELLPWVLGALRALLGAGGPECGALWPRLFDLLLRMRSGEECDAAAVDATMDQLASLCGRSRSQLYEEHLRSKLEELLRGAETELWEEREPKRHVLETLLRNAGSAVAPHVAGLIPVLARQSSPEDASAAARIDLLGLVHFLICSEDAAVAGALRGAAPAVLSEVLIPNCAWRAGQSNNKIRKGGMVCIHQLFQSCLDDSFSPDNRSIACHVLSATMVELQAEISSDQLREIYPELLKRLDDSQDAIRITVCEALSMFFKCLQPNWSRTLYEYIIRTLFVHLDDPNPQIQQGVYAVLTSAAHQDHATFAREAQVAAGKSSHPRLCEELGRLADSLQQAAADEL</sequence>
<organism evidence="5 6">
    <name type="scientific">Prorocentrum cordatum</name>
    <dbReference type="NCBI Taxonomy" id="2364126"/>
    <lineage>
        <taxon>Eukaryota</taxon>
        <taxon>Sar</taxon>
        <taxon>Alveolata</taxon>
        <taxon>Dinophyceae</taxon>
        <taxon>Prorocentrales</taxon>
        <taxon>Prorocentraceae</taxon>
        <taxon>Prorocentrum</taxon>
    </lineage>
</organism>
<feature type="repeat" description="HEAT" evidence="1">
    <location>
        <begin position="755"/>
        <end position="793"/>
    </location>
</feature>
<evidence type="ECO:0000313" key="5">
    <source>
        <dbReference type="EMBL" id="CAK0792525.1"/>
    </source>
</evidence>
<comment type="caution">
    <text evidence="5">The sequence shown here is derived from an EMBL/GenBank/DDBJ whole genome shotgun (WGS) entry which is preliminary data.</text>
</comment>
<dbReference type="InterPro" id="IPR011989">
    <property type="entry name" value="ARM-like"/>
</dbReference>
<evidence type="ECO:0008006" key="7">
    <source>
        <dbReference type="Google" id="ProtNLM"/>
    </source>
</evidence>
<reference evidence="5" key="1">
    <citation type="submission" date="2023-10" db="EMBL/GenBank/DDBJ databases">
        <authorList>
            <person name="Chen Y."/>
            <person name="Shah S."/>
            <person name="Dougan E. K."/>
            <person name="Thang M."/>
            <person name="Chan C."/>
        </authorList>
    </citation>
    <scope>NUCLEOTIDE SEQUENCE [LARGE SCALE GENOMIC DNA]</scope>
</reference>
<accession>A0ABN9PLJ3</accession>
<feature type="region of interest" description="Disordered" evidence="2">
    <location>
        <begin position="275"/>
        <end position="294"/>
    </location>
</feature>
<feature type="domain" description="Dynein axonemal assembly factor 5 HEAT-repeat" evidence="3">
    <location>
        <begin position="331"/>
        <end position="423"/>
    </location>
</feature>
<keyword evidence="6" id="KW-1185">Reference proteome</keyword>
<evidence type="ECO:0000313" key="6">
    <source>
        <dbReference type="Proteomes" id="UP001189429"/>
    </source>
</evidence>
<dbReference type="InterPro" id="IPR016024">
    <property type="entry name" value="ARM-type_fold"/>
</dbReference>
<evidence type="ECO:0000259" key="4">
    <source>
        <dbReference type="Pfam" id="PF25757"/>
    </source>
</evidence>
<dbReference type="Proteomes" id="UP001189429">
    <property type="component" value="Unassembled WGS sequence"/>
</dbReference>
<dbReference type="InterPro" id="IPR052623">
    <property type="entry name" value="DAAF5"/>
</dbReference>
<protein>
    <recommendedName>
        <fullName evidence="7">HEAT repeat-containing protein 1</fullName>
    </recommendedName>
</protein>
<dbReference type="Gene3D" id="1.25.10.10">
    <property type="entry name" value="Leucine-rich Repeat Variant"/>
    <property type="match status" value="3"/>
</dbReference>
<evidence type="ECO:0000256" key="2">
    <source>
        <dbReference type="SAM" id="MobiDB-lite"/>
    </source>
</evidence>
<dbReference type="InterPro" id="IPR056497">
    <property type="entry name" value="HEAT_DAAF5"/>
</dbReference>